<keyword evidence="5" id="KW-0067">ATP-binding</keyword>
<dbReference type="NCBIfam" id="NF000756">
    <property type="entry name" value="PRK00047.1"/>
    <property type="match status" value="1"/>
</dbReference>
<evidence type="ECO:0000256" key="6">
    <source>
        <dbReference type="ARBA" id="ARBA00043149"/>
    </source>
</evidence>
<dbReference type="CDD" id="cd07769">
    <property type="entry name" value="ASKHA_NBD_FGGY_GK"/>
    <property type="match status" value="1"/>
</dbReference>
<evidence type="ECO:0000259" key="8">
    <source>
        <dbReference type="Pfam" id="PF00370"/>
    </source>
</evidence>
<dbReference type="PROSITE" id="PS00445">
    <property type="entry name" value="FGGY_KINASES_2"/>
    <property type="match status" value="1"/>
</dbReference>
<evidence type="ECO:0000256" key="3">
    <source>
        <dbReference type="ARBA" id="ARBA00022741"/>
    </source>
</evidence>
<dbReference type="InterPro" id="IPR000577">
    <property type="entry name" value="Carb_kinase_FGGY"/>
</dbReference>
<keyword evidence="3" id="KW-0547">Nucleotide-binding</keyword>
<dbReference type="InterPro" id="IPR018484">
    <property type="entry name" value="FGGY_N"/>
</dbReference>
<dbReference type="Pfam" id="PF00370">
    <property type="entry name" value="FGGY_N"/>
    <property type="match status" value="1"/>
</dbReference>
<evidence type="ECO:0000313" key="10">
    <source>
        <dbReference type="EMBL" id="UXN70336.1"/>
    </source>
</evidence>
<organism evidence="10 11">
    <name type="scientific">Devosia neptuniae</name>
    <dbReference type="NCBI Taxonomy" id="191302"/>
    <lineage>
        <taxon>Bacteria</taxon>
        <taxon>Pseudomonadati</taxon>
        <taxon>Pseudomonadota</taxon>
        <taxon>Alphaproteobacteria</taxon>
        <taxon>Hyphomicrobiales</taxon>
        <taxon>Devosiaceae</taxon>
        <taxon>Devosia</taxon>
    </lineage>
</organism>
<dbReference type="InterPro" id="IPR043129">
    <property type="entry name" value="ATPase_NBD"/>
</dbReference>
<proteinExistence type="inferred from homology"/>
<dbReference type="Proteomes" id="UP001061862">
    <property type="component" value="Chromosome"/>
</dbReference>
<feature type="domain" description="Carbohydrate kinase FGGY C-terminal" evidence="9">
    <location>
        <begin position="262"/>
        <end position="448"/>
    </location>
</feature>
<dbReference type="Gene3D" id="3.30.420.40">
    <property type="match status" value="2"/>
</dbReference>
<sequence>MSQPDLVLAIDQGTTNTKALLVDAAGRILQQASVPNAVSYPQSGWAEQSATALLDGVRQVIAAIVSKAGAQNIAAVAISNQRESIIVWDAAAGEPIGPCIIWQCRRSAATCEALRAAGHAGIIEQKTGLALDPLFPAGKIAWLLDAVPGARQRAEAGQLRAGTVDAWLLWTLSGGDVHATDHSNASRTQLFNTQTMAWDAELARLFDVPLSLLPVVMPSDSRFGETVAGASALPSGIPIHAMIGDSHAALYGHGVRKPGMVKATYGTGTSLMALTGERVLSRHGISSTIAWSTSAGPVHALEGNISVSGQAAAFMADMLGLADATALSDLAATVSDSNGVAFVPALVGLGAPHWRADARGTITGMTLGTSRAHLARAALEAIAFQVADVLAAMEQDTGTALAELRADGGASRNGFLMQFQADIIGRPVAVAAAAEVSALGAAALAHAALGHDTAPVAAAEHYAPAMPAAERNEHLARWHMAVARTLNQPETAPERGGFR</sequence>
<keyword evidence="2 7" id="KW-0808">Transferase</keyword>
<protein>
    <recommendedName>
        <fullName evidence="6">ATP:glycerol 3-phosphotransferase</fullName>
    </recommendedName>
</protein>
<reference evidence="10 11" key="1">
    <citation type="submission" date="2022-09" db="EMBL/GenBank/DDBJ databases">
        <title>Interaction between co-microsymbionts with complementary sets of symbiotic genes in legume-rhizobium systems.</title>
        <authorList>
            <person name="Safronova V."/>
            <person name="Sazanova A."/>
            <person name="Afonin A."/>
            <person name="Chirak E."/>
        </authorList>
    </citation>
    <scope>NUCLEOTIDE SEQUENCE [LARGE SCALE GENOMIC DNA]</scope>
    <source>
        <strain evidence="10 11">A18/4-1</strain>
    </source>
</reference>
<name>A0ABY6CDM0_9HYPH</name>
<keyword evidence="11" id="KW-1185">Reference proteome</keyword>
<keyword evidence="4 7" id="KW-0418">Kinase</keyword>
<evidence type="ECO:0000256" key="2">
    <source>
        <dbReference type="ARBA" id="ARBA00022679"/>
    </source>
</evidence>
<dbReference type="PIRSF" id="PIRSF000538">
    <property type="entry name" value="GlpK"/>
    <property type="match status" value="1"/>
</dbReference>
<feature type="domain" description="Carbohydrate kinase FGGY N-terminal" evidence="8">
    <location>
        <begin position="7"/>
        <end position="252"/>
    </location>
</feature>
<accession>A0ABY6CDM0</accession>
<evidence type="ECO:0000256" key="1">
    <source>
        <dbReference type="ARBA" id="ARBA00009156"/>
    </source>
</evidence>
<evidence type="ECO:0000313" key="11">
    <source>
        <dbReference type="Proteomes" id="UP001061862"/>
    </source>
</evidence>
<comment type="similarity">
    <text evidence="1 7">Belongs to the FGGY kinase family.</text>
</comment>
<dbReference type="Pfam" id="PF02782">
    <property type="entry name" value="FGGY_C"/>
    <property type="match status" value="1"/>
</dbReference>
<dbReference type="InterPro" id="IPR018485">
    <property type="entry name" value="FGGY_C"/>
</dbReference>
<dbReference type="GO" id="GO:0004370">
    <property type="term" value="F:glycerol kinase activity"/>
    <property type="evidence" value="ECO:0007669"/>
    <property type="project" value="UniProtKB-EC"/>
</dbReference>
<evidence type="ECO:0000256" key="5">
    <source>
        <dbReference type="ARBA" id="ARBA00022840"/>
    </source>
</evidence>
<dbReference type="RefSeq" id="WP_262169301.1">
    <property type="nucleotide sequence ID" value="NZ_CP104965.1"/>
</dbReference>
<dbReference type="SUPFAM" id="SSF53067">
    <property type="entry name" value="Actin-like ATPase domain"/>
    <property type="match status" value="2"/>
</dbReference>
<dbReference type="PANTHER" id="PTHR10196">
    <property type="entry name" value="SUGAR KINASE"/>
    <property type="match status" value="1"/>
</dbReference>
<evidence type="ECO:0000256" key="4">
    <source>
        <dbReference type="ARBA" id="ARBA00022777"/>
    </source>
</evidence>
<gene>
    <name evidence="10" type="primary">glpK</name>
    <name evidence="10" type="ORF">N8A98_03820</name>
</gene>
<dbReference type="PANTHER" id="PTHR10196:SF69">
    <property type="entry name" value="GLYCEROL KINASE"/>
    <property type="match status" value="1"/>
</dbReference>
<evidence type="ECO:0000259" key="9">
    <source>
        <dbReference type="Pfam" id="PF02782"/>
    </source>
</evidence>
<dbReference type="EMBL" id="CP104965">
    <property type="protein sequence ID" value="UXN70336.1"/>
    <property type="molecule type" value="Genomic_DNA"/>
</dbReference>
<evidence type="ECO:0000256" key="7">
    <source>
        <dbReference type="RuleBase" id="RU003733"/>
    </source>
</evidence>
<dbReference type="InterPro" id="IPR018483">
    <property type="entry name" value="Carb_kinase_FGGY_CS"/>
</dbReference>